<organism evidence="3 4">
    <name type="scientific">Rehaibacterium terrae</name>
    <dbReference type="NCBI Taxonomy" id="1341696"/>
    <lineage>
        <taxon>Bacteria</taxon>
        <taxon>Pseudomonadati</taxon>
        <taxon>Pseudomonadota</taxon>
        <taxon>Gammaproteobacteria</taxon>
        <taxon>Lysobacterales</taxon>
        <taxon>Lysobacteraceae</taxon>
        <taxon>Rehaibacterium</taxon>
    </lineage>
</organism>
<reference evidence="3 4" key="1">
    <citation type="submission" date="2020-08" db="EMBL/GenBank/DDBJ databases">
        <title>Genomic Encyclopedia of Type Strains, Phase IV (KMG-IV): sequencing the most valuable type-strain genomes for metagenomic binning, comparative biology and taxonomic classification.</title>
        <authorList>
            <person name="Goeker M."/>
        </authorList>
    </citation>
    <scope>NUCLEOTIDE SEQUENCE [LARGE SCALE GENOMIC DNA]</scope>
    <source>
        <strain evidence="3 4">DSM 25897</strain>
    </source>
</reference>
<sequence>MSTQTRPGPLALTLGLLLGLPSVASANPLFEDGKPLLDLRLRAEIVEDAAFPRDASALTLRTRLGWRSGTVNGFFVLVEAEDVRALDNAYNSTANGRSGYPVVADPEGSEWNQAYLGWDSGGGTLVQVGRQRLGYDNQRFIGNVGWRQNEQTFDAISIRHQVNPDVTVQYAWLDKVHRVFGNQHPNRLLAEHELDAHLLNLGWKGALGSFTGYAYLIENQDLPASSSRSLGLRHQRSFSWGDSREWWYGGEYARQRGWRDAPAHGSVGYHQLELGLRLSGHGLRLGHEQLGSNGRRAFQTPLATAHAFNGWADRFLVTPADGLSDLHLKFDGPLGPMRYLIAMHRFEAARGGADYGDELDVQLSWPFAKGWNAIAKYADYRSDGFGSDVRKLWLSVEYRY</sequence>
<protein>
    <recommendedName>
        <fullName evidence="2">Alginate export domain-containing protein</fullName>
    </recommendedName>
</protein>
<evidence type="ECO:0000313" key="3">
    <source>
        <dbReference type="EMBL" id="MBB5016421.1"/>
    </source>
</evidence>
<comment type="caution">
    <text evidence="3">The sequence shown here is derived from an EMBL/GenBank/DDBJ whole genome shotgun (WGS) entry which is preliminary data.</text>
</comment>
<dbReference type="InterPro" id="IPR025388">
    <property type="entry name" value="Alginate_export_dom"/>
</dbReference>
<feature type="chain" id="PRO_5030770477" description="Alginate export domain-containing protein" evidence="1">
    <location>
        <begin position="27"/>
        <end position="400"/>
    </location>
</feature>
<proteinExistence type="predicted"/>
<feature type="signal peptide" evidence="1">
    <location>
        <begin position="1"/>
        <end position="26"/>
    </location>
</feature>
<dbReference type="Gene3D" id="2.40.160.10">
    <property type="entry name" value="Porin"/>
    <property type="match status" value="1"/>
</dbReference>
<evidence type="ECO:0000256" key="1">
    <source>
        <dbReference type="SAM" id="SignalP"/>
    </source>
</evidence>
<dbReference type="EMBL" id="JACHHX010000019">
    <property type="protein sequence ID" value="MBB5016421.1"/>
    <property type="molecule type" value="Genomic_DNA"/>
</dbReference>
<dbReference type="InterPro" id="IPR023614">
    <property type="entry name" value="Porin_dom_sf"/>
</dbReference>
<dbReference type="RefSeq" id="WP_183949085.1">
    <property type="nucleotide sequence ID" value="NZ_JACHHX010000019.1"/>
</dbReference>
<accession>A0A7W7Y1K4</accession>
<dbReference type="Pfam" id="PF13372">
    <property type="entry name" value="Alginate_exp"/>
    <property type="match status" value="1"/>
</dbReference>
<evidence type="ECO:0000259" key="2">
    <source>
        <dbReference type="Pfam" id="PF13372"/>
    </source>
</evidence>
<gene>
    <name evidence="3" type="ORF">HNQ58_002336</name>
</gene>
<name>A0A7W7Y1K4_9GAMM</name>
<dbReference type="Proteomes" id="UP000519004">
    <property type="component" value="Unassembled WGS sequence"/>
</dbReference>
<feature type="domain" description="Alginate export" evidence="2">
    <location>
        <begin position="38"/>
        <end position="167"/>
    </location>
</feature>
<keyword evidence="4" id="KW-1185">Reference proteome</keyword>
<evidence type="ECO:0000313" key="4">
    <source>
        <dbReference type="Proteomes" id="UP000519004"/>
    </source>
</evidence>
<dbReference type="AlphaFoldDB" id="A0A7W7Y1K4"/>
<keyword evidence="1" id="KW-0732">Signal</keyword>